<organism evidence="1">
    <name type="scientific">marine sediment metagenome</name>
    <dbReference type="NCBI Taxonomy" id="412755"/>
    <lineage>
        <taxon>unclassified sequences</taxon>
        <taxon>metagenomes</taxon>
        <taxon>ecological metagenomes</taxon>
    </lineage>
</organism>
<gene>
    <name evidence="1" type="ORF">S12H4_46390</name>
</gene>
<feature type="non-terminal residue" evidence="1">
    <location>
        <position position="1"/>
    </location>
</feature>
<sequence length="110" mass="12344">ANMYPMIPVPIIEQHWHLESKILWAELTVEVTNLGTATASDIYIIAGYDAGDGKIWNTERSEPFDLAAGYQAKITLNLPLPPSDIHTRVVVQIGMDEYSISTSYSEWFDT</sequence>
<reference evidence="1" key="1">
    <citation type="journal article" date="2014" name="Front. Microbiol.">
        <title>High frequency of phylogenetically diverse reductive dehalogenase-homologous genes in deep subseafloor sedimentary metagenomes.</title>
        <authorList>
            <person name="Kawai M."/>
            <person name="Futagami T."/>
            <person name="Toyoda A."/>
            <person name="Takaki Y."/>
            <person name="Nishi S."/>
            <person name="Hori S."/>
            <person name="Arai W."/>
            <person name="Tsubouchi T."/>
            <person name="Morono Y."/>
            <person name="Uchiyama I."/>
            <person name="Ito T."/>
            <person name="Fujiyama A."/>
            <person name="Inagaki F."/>
            <person name="Takami H."/>
        </authorList>
    </citation>
    <scope>NUCLEOTIDE SEQUENCE</scope>
    <source>
        <strain evidence="1">Expedition CK06-06</strain>
    </source>
</reference>
<evidence type="ECO:0000313" key="1">
    <source>
        <dbReference type="EMBL" id="GAJ15678.1"/>
    </source>
</evidence>
<dbReference type="EMBL" id="BARW01028778">
    <property type="protein sequence ID" value="GAJ15678.1"/>
    <property type="molecule type" value="Genomic_DNA"/>
</dbReference>
<dbReference type="AlphaFoldDB" id="X1UDS5"/>
<proteinExistence type="predicted"/>
<protein>
    <recommendedName>
        <fullName evidence="2">CARDB domain-containing protein</fullName>
    </recommendedName>
</protein>
<name>X1UDS5_9ZZZZ</name>
<evidence type="ECO:0008006" key="2">
    <source>
        <dbReference type="Google" id="ProtNLM"/>
    </source>
</evidence>
<comment type="caution">
    <text evidence="1">The sequence shown here is derived from an EMBL/GenBank/DDBJ whole genome shotgun (WGS) entry which is preliminary data.</text>
</comment>
<accession>X1UDS5</accession>